<evidence type="ECO:0000256" key="1">
    <source>
        <dbReference type="ARBA" id="ARBA00005023"/>
    </source>
</evidence>
<dbReference type="Pfam" id="PF01979">
    <property type="entry name" value="Amidohydro_1"/>
    <property type="match status" value="1"/>
</dbReference>
<keyword evidence="7" id="KW-0408">Iron</keyword>
<evidence type="ECO:0000256" key="3">
    <source>
        <dbReference type="ARBA" id="ARBA00022723"/>
    </source>
</evidence>
<name>A0A6J5ZN87_9ZZZZ</name>
<dbReference type="EMBL" id="CAESAJ010000180">
    <property type="protein sequence ID" value="CAB4343991.1"/>
    <property type="molecule type" value="Genomic_DNA"/>
</dbReference>
<keyword evidence="5" id="KW-0369">Histidine metabolism</keyword>
<gene>
    <name evidence="9" type="ORF">UFOPK3770_01241</name>
</gene>
<dbReference type="InterPro" id="IPR006680">
    <property type="entry name" value="Amidohydro-rel"/>
</dbReference>
<dbReference type="AlphaFoldDB" id="A0A6J5ZN87"/>
<dbReference type="PANTHER" id="PTHR42752:SF1">
    <property type="entry name" value="IMIDAZOLONEPROPIONASE-RELATED"/>
    <property type="match status" value="1"/>
</dbReference>
<reference evidence="9" key="1">
    <citation type="submission" date="2020-05" db="EMBL/GenBank/DDBJ databases">
        <authorList>
            <person name="Chiriac C."/>
            <person name="Salcher M."/>
            <person name="Ghai R."/>
            <person name="Kavagutti S V."/>
        </authorList>
    </citation>
    <scope>NUCLEOTIDE SEQUENCE</scope>
</reference>
<evidence type="ECO:0000259" key="8">
    <source>
        <dbReference type="Pfam" id="PF01979"/>
    </source>
</evidence>
<dbReference type="GO" id="GO:0050480">
    <property type="term" value="F:imidazolonepropionase activity"/>
    <property type="evidence" value="ECO:0007669"/>
    <property type="project" value="UniProtKB-EC"/>
</dbReference>
<comment type="pathway">
    <text evidence="1">Amino-acid degradation.</text>
</comment>
<dbReference type="Gene3D" id="3.20.20.140">
    <property type="entry name" value="Metal-dependent hydrolases"/>
    <property type="match status" value="1"/>
</dbReference>
<dbReference type="PANTHER" id="PTHR42752">
    <property type="entry name" value="IMIDAZOLONEPROPIONASE"/>
    <property type="match status" value="1"/>
</dbReference>
<dbReference type="InterPro" id="IPR005920">
    <property type="entry name" value="HutI"/>
</dbReference>
<keyword evidence="3" id="KW-0479">Metal-binding</keyword>
<dbReference type="GO" id="GO:0046872">
    <property type="term" value="F:metal ion binding"/>
    <property type="evidence" value="ECO:0007669"/>
    <property type="project" value="UniProtKB-KW"/>
</dbReference>
<dbReference type="InterPro" id="IPR032466">
    <property type="entry name" value="Metal_Hydrolase"/>
</dbReference>
<proteinExistence type="inferred from homology"/>
<feature type="domain" description="Amidohydrolase-related" evidence="8">
    <location>
        <begin position="72"/>
        <end position="372"/>
    </location>
</feature>
<keyword evidence="6" id="KW-0862">Zinc</keyword>
<evidence type="ECO:0000256" key="7">
    <source>
        <dbReference type="ARBA" id="ARBA00023004"/>
    </source>
</evidence>
<dbReference type="GO" id="GO:0019556">
    <property type="term" value="P:L-histidine catabolic process to glutamate and formamide"/>
    <property type="evidence" value="ECO:0007669"/>
    <property type="project" value="InterPro"/>
</dbReference>
<sequence>MTPVTRAFGDDVSLTHISELVTNDPTLGDGPLGIVRDAGIVISNGAVAWVGPSSNLDKATTTRPIDMTGRAVLPGFVDSHSHIIFAGDRSQEFAARMAGQPYAAGGIRTTVEATRNASDDTLRTNARRLIQEMHSSGTTTVEIKSGYGLNVPDEARSVNIAAEFTDEVTFMGAHVVAPEYSEDPEAYVDLVCGPMLQACAENSRWIDVFCDQGAFTEAQARRILVSGIAQGLLPRIHLSQITAGDGISMAVELDCASADHLTHLRDADISALSGSNTVAGLVPAAEFSTRSNYPRARDLIDAGVTIALSPDCNPGSSYTTSMPFCIALAVREMHMTVDEAIFAATQGGAKALRRNDIGNLSLGSSGDLVALNCSSYIHLAYRPGVSLVHSTWKRGTAIYQSPTIEK</sequence>
<dbReference type="Gene3D" id="2.30.40.10">
    <property type="entry name" value="Urease, subunit C, domain 1"/>
    <property type="match status" value="1"/>
</dbReference>
<dbReference type="EC" id="3.5.2.7" evidence="2"/>
<evidence type="ECO:0000256" key="2">
    <source>
        <dbReference type="ARBA" id="ARBA00012864"/>
    </source>
</evidence>
<dbReference type="InterPro" id="IPR011059">
    <property type="entry name" value="Metal-dep_hydrolase_composite"/>
</dbReference>
<evidence type="ECO:0000256" key="4">
    <source>
        <dbReference type="ARBA" id="ARBA00022801"/>
    </source>
</evidence>
<dbReference type="GO" id="GO:0005737">
    <property type="term" value="C:cytoplasm"/>
    <property type="evidence" value="ECO:0007669"/>
    <property type="project" value="InterPro"/>
</dbReference>
<dbReference type="SUPFAM" id="SSF51338">
    <property type="entry name" value="Composite domain of metallo-dependent hydrolases"/>
    <property type="match status" value="1"/>
</dbReference>
<evidence type="ECO:0000256" key="5">
    <source>
        <dbReference type="ARBA" id="ARBA00022808"/>
    </source>
</evidence>
<dbReference type="HAMAP" id="MF_00372">
    <property type="entry name" value="HutI"/>
    <property type="match status" value="1"/>
</dbReference>
<dbReference type="NCBIfam" id="TIGR01224">
    <property type="entry name" value="hutI"/>
    <property type="match status" value="1"/>
</dbReference>
<protein>
    <recommendedName>
        <fullName evidence="2">imidazolonepropionase</fullName>
        <ecNumber evidence="2">3.5.2.7</ecNumber>
    </recommendedName>
</protein>
<accession>A0A6J5ZN87</accession>
<keyword evidence="4" id="KW-0378">Hydrolase</keyword>
<organism evidence="9">
    <name type="scientific">freshwater metagenome</name>
    <dbReference type="NCBI Taxonomy" id="449393"/>
    <lineage>
        <taxon>unclassified sequences</taxon>
        <taxon>metagenomes</taxon>
        <taxon>ecological metagenomes</taxon>
    </lineage>
</organism>
<evidence type="ECO:0000313" key="9">
    <source>
        <dbReference type="EMBL" id="CAB4343991.1"/>
    </source>
</evidence>
<dbReference type="SUPFAM" id="SSF51556">
    <property type="entry name" value="Metallo-dependent hydrolases"/>
    <property type="match status" value="1"/>
</dbReference>
<evidence type="ECO:0000256" key="6">
    <source>
        <dbReference type="ARBA" id="ARBA00022833"/>
    </source>
</evidence>